<dbReference type="PANTHER" id="PTHR43040:SF1">
    <property type="entry name" value="RIBONUCLEASE D"/>
    <property type="match status" value="1"/>
</dbReference>
<dbReference type="Gene3D" id="3.30.420.10">
    <property type="entry name" value="Ribonuclease H-like superfamily/Ribonuclease H"/>
    <property type="match status" value="1"/>
</dbReference>
<feature type="region of interest" description="Disordered" evidence="1">
    <location>
        <begin position="145"/>
        <end position="182"/>
    </location>
</feature>
<organism evidence="2 3">
    <name type="scientific">Edaphochlamys debaryana</name>
    <dbReference type="NCBI Taxonomy" id="47281"/>
    <lineage>
        <taxon>Eukaryota</taxon>
        <taxon>Viridiplantae</taxon>
        <taxon>Chlorophyta</taxon>
        <taxon>core chlorophytes</taxon>
        <taxon>Chlorophyceae</taxon>
        <taxon>CS clade</taxon>
        <taxon>Chlamydomonadales</taxon>
        <taxon>Chlamydomonadales incertae sedis</taxon>
        <taxon>Edaphochlamys</taxon>
    </lineage>
</organism>
<accession>A0A835Y9L6</accession>
<dbReference type="InterPro" id="IPR012337">
    <property type="entry name" value="RNaseH-like_sf"/>
</dbReference>
<feature type="region of interest" description="Disordered" evidence="1">
    <location>
        <begin position="719"/>
        <end position="775"/>
    </location>
</feature>
<dbReference type="EMBL" id="JAEHOE010000013">
    <property type="protein sequence ID" value="KAG2497669.1"/>
    <property type="molecule type" value="Genomic_DNA"/>
</dbReference>
<feature type="compositionally biased region" description="Low complexity" evidence="1">
    <location>
        <begin position="156"/>
        <end position="181"/>
    </location>
</feature>
<reference evidence="2" key="1">
    <citation type="journal article" date="2020" name="bioRxiv">
        <title>Comparative genomics of Chlamydomonas.</title>
        <authorList>
            <person name="Craig R.J."/>
            <person name="Hasan A.R."/>
            <person name="Ness R.W."/>
            <person name="Keightley P.D."/>
        </authorList>
    </citation>
    <scope>NUCLEOTIDE SEQUENCE</scope>
    <source>
        <strain evidence="2">CCAP 11/70</strain>
    </source>
</reference>
<dbReference type="PANTHER" id="PTHR43040">
    <property type="entry name" value="RIBONUCLEASE D"/>
    <property type="match status" value="1"/>
</dbReference>
<evidence type="ECO:0000256" key="1">
    <source>
        <dbReference type="SAM" id="MobiDB-lite"/>
    </source>
</evidence>
<feature type="compositionally biased region" description="Low complexity" evidence="1">
    <location>
        <begin position="515"/>
        <end position="530"/>
    </location>
</feature>
<feature type="compositionally biased region" description="Low complexity" evidence="1">
    <location>
        <begin position="750"/>
        <end position="766"/>
    </location>
</feature>
<comment type="caution">
    <text evidence="2">The sequence shown here is derived from an EMBL/GenBank/DDBJ whole genome shotgun (WGS) entry which is preliminary data.</text>
</comment>
<dbReference type="AlphaFoldDB" id="A0A835Y9L6"/>
<feature type="compositionally biased region" description="Low complexity" evidence="1">
    <location>
        <begin position="35"/>
        <end position="44"/>
    </location>
</feature>
<feature type="compositionally biased region" description="Pro residues" evidence="1">
    <location>
        <begin position="89"/>
        <end position="100"/>
    </location>
</feature>
<sequence>MHPPAAHANSDNGVSRGSSSRDRDGDGGPRPAPVPSSSSSSASRPAPPPAPGRPPAAQPQPPARRPPTNTGRSGGRRPATDSSAHAAPLAPPPAPPPSPPDHTHGGYSLVSSVSDLERMLDQLVTAAPPAPTAAVAGLTAAAAAASRGGGGGAGRGSSATAALAPKPSNSSSNNSNSNSSSAGNCAASVGSLAIDCEGRNLGDPEGKLCLLQLAARCGGSAGGGGGGGGRGGGAVSIWLVDVEALGPRAFSTRSRLRADVSLRALLQDPAVPKYLYDVRSDAAAMAREYGVRLRGVVDLQLADVAIRQAEGEAGSWVEGLLRCLSRRLAAGGRASAPPRLARDVAAAAATARRYHEGGNTQVWEQRPLTEELCEYAAADVRHLHALADVMAPKIGPALAERVAVETVRRMTQWSPNTRDAKAAAPQMLPRRGQAAAAAGTGGGGEGAAAAGGAGAAAGAGAGSEGPGGAGYASGLMEWLVAALLVQYDKGDVTAPHVVPDGTAQRDGSQDEHASEAPPALAAAVPEARGGAEAGSGPVPGTAGGEGDGPDLTAEPEAAPPTGVEVSALALAPGPEAPAAADALDAAAAPEAAETPAGALEAGAMAPAATAPAAEGHDPLGPLAAESAVESAAGMEQPSSTDIDAERARREGEEEAPSHTGAQPAGGTTRGAEPPVVSAAWSAAAAASAAGAALARLRAAPAAASSTAAAVASKPVLAPPALQRPSLQRPTAQRPAPPPSEPAGGLVRPLRPSAPESASAAEAAAAAPAPPPMPTMSAAEASAAAAAAAATLARLRAAAAAAAAGLNAAPTASASRQPPAATPAAAAAAAAGRAAISRPLAPAGPSLVIPSRECLQWAEQCLLVSTEGVGGEGSAEGWAEGGDAAARWLRRAEAALAARAGAGGGGMTAAGRREPGLRWLLPSR</sequence>
<feature type="compositionally biased region" description="Gly residues" evidence="1">
    <location>
        <begin position="439"/>
        <end position="467"/>
    </location>
</feature>
<evidence type="ECO:0008006" key="4">
    <source>
        <dbReference type="Google" id="ProtNLM"/>
    </source>
</evidence>
<feature type="compositionally biased region" description="Low complexity" evidence="1">
    <location>
        <begin position="9"/>
        <end position="18"/>
    </location>
</feature>
<proteinExistence type="predicted"/>
<dbReference type="Proteomes" id="UP000612055">
    <property type="component" value="Unassembled WGS sequence"/>
</dbReference>
<keyword evidence="3" id="KW-1185">Reference proteome</keyword>
<dbReference type="InterPro" id="IPR036397">
    <property type="entry name" value="RNaseH_sf"/>
</dbReference>
<feature type="region of interest" description="Disordered" evidence="1">
    <location>
        <begin position="495"/>
        <end position="558"/>
    </location>
</feature>
<evidence type="ECO:0000313" key="2">
    <source>
        <dbReference type="EMBL" id="KAG2497669.1"/>
    </source>
</evidence>
<dbReference type="SUPFAM" id="SSF53098">
    <property type="entry name" value="Ribonuclease H-like"/>
    <property type="match status" value="1"/>
</dbReference>
<feature type="compositionally biased region" description="Pro residues" evidence="1">
    <location>
        <begin position="45"/>
        <end position="65"/>
    </location>
</feature>
<gene>
    <name evidence="2" type="ORF">HYH03_004408</name>
</gene>
<name>A0A835Y9L6_9CHLO</name>
<feature type="region of interest" description="Disordered" evidence="1">
    <location>
        <begin position="626"/>
        <end position="673"/>
    </location>
</feature>
<feature type="region of interest" description="Disordered" evidence="1">
    <location>
        <begin position="413"/>
        <end position="467"/>
    </location>
</feature>
<dbReference type="GO" id="GO:0003676">
    <property type="term" value="F:nucleic acid binding"/>
    <property type="evidence" value="ECO:0007669"/>
    <property type="project" value="InterPro"/>
</dbReference>
<evidence type="ECO:0000313" key="3">
    <source>
        <dbReference type="Proteomes" id="UP000612055"/>
    </source>
</evidence>
<dbReference type="OrthoDB" id="26838at2759"/>
<protein>
    <recommendedName>
        <fullName evidence="4">3'-5' exonuclease domain-containing protein</fullName>
    </recommendedName>
</protein>
<feature type="region of interest" description="Disordered" evidence="1">
    <location>
        <begin position="1"/>
        <end position="108"/>
    </location>
</feature>